<reference evidence="2 3" key="1">
    <citation type="submission" date="2020-10" db="EMBL/GenBank/DDBJ databases">
        <title>Phylogeny of dyella-like bacteria.</title>
        <authorList>
            <person name="Fu J."/>
        </authorList>
    </citation>
    <scope>NUCLEOTIDE SEQUENCE [LARGE SCALE GENOMIC DNA]</scope>
    <source>
        <strain evidence="2 3">Gsoil3046</strain>
    </source>
</reference>
<dbReference type="InterPro" id="IPR013784">
    <property type="entry name" value="Carb-bd-like_fold"/>
</dbReference>
<sequence length="127" mass="13469">MDIRITAVPSRNPARCPWRVPLSLILLAAGATLGNAVFAQATSTHIFGWGPAGQRVVVKSATGLKRTTAVNDHGRYAFRSLPMGVYTVSLMKGDTVVDTRPNIPLTIGRGAEVDFACDKDQCAASAN</sequence>
<evidence type="ECO:0000256" key="1">
    <source>
        <dbReference type="SAM" id="SignalP"/>
    </source>
</evidence>
<comment type="caution">
    <text evidence="2">The sequence shown here is derived from an EMBL/GenBank/DDBJ whole genome shotgun (WGS) entry which is preliminary data.</text>
</comment>
<dbReference type="Proteomes" id="UP001620460">
    <property type="component" value="Unassembled WGS sequence"/>
</dbReference>
<keyword evidence="3" id="KW-1185">Reference proteome</keyword>
<proteinExistence type="predicted"/>
<feature type="chain" id="PRO_5045184346" evidence="1">
    <location>
        <begin position="42"/>
        <end position="127"/>
    </location>
</feature>
<keyword evidence="1" id="KW-0732">Signal</keyword>
<organism evidence="2 3">
    <name type="scientific">Dyella ginsengisoli</name>
    <dbReference type="NCBI Taxonomy" id="363848"/>
    <lineage>
        <taxon>Bacteria</taxon>
        <taxon>Pseudomonadati</taxon>
        <taxon>Pseudomonadota</taxon>
        <taxon>Gammaproteobacteria</taxon>
        <taxon>Lysobacterales</taxon>
        <taxon>Rhodanobacteraceae</taxon>
        <taxon>Dyella</taxon>
    </lineage>
</organism>
<dbReference type="RefSeq" id="WP_404632900.1">
    <property type="nucleotide sequence ID" value="NZ_JADIKM010000003.1"/>
</dbReference>
<evidence type="ECO:0000313" key="2">
    <source>
        <dbReference type="EMBL" id="MFK2904408.1"/>
    </source>
</evidence>
<feature type="signal peptide" evidence="1">
    <location>
        <begin position="1"/>
        <end position="41"/>
    </location>
</feature>
<dbReference type="EMBL" id="JADIKM010000003">
    <property type="protein sequence ID" value="MFK2904408.1"/>
    <property type="molecule type" value="Genomic_DNA"/>
</dbReference>
<dbReference type="Pfam" id="PF13620">
    <property type="entry name" value="CarboxypepD_reg"/>
    <property type="match status" value="1"/>
</dbReference>
<protein>
    <submittedName>
        <fullName evidence="2">Carboxypeptidase regulatory-like domain-containing protein</fullName>
    </submittedName>
</protein>
<dbReference type="SUPFAM" id="SSF49452">
    <property type="entry name" value="Starch-binding domain-like"/>
    <property type="match status" value="1"/>
</dbReference>
<name>A0ABW8JTD6_9GAMM</name>
<evidence type="ECO:0000313" key="3">
    <source>
        <dbReference type="Proteomes" id="UP001620460"/>
    </source>
</evidence>
<accession>A0ABW8JTD6</accession>
<gene>
    <name evidence="2" type="ORF">ISP17_10560</name>
</gene>